<dbReference type="InterPro" id="IPR011060">
    <property type="entry name" value="RibuloseP-bd_barrel"/>
</dbReference>
<sequence length="212" mass="22845">MKVKVCGITDVETAKRTAALGADAIGFVFAKSKRQISPEAAREIIAGLPAGVLKVGVFVNESRERVEEIVRVCGLDYAQLHGDEDEAYAQELQVPFIKAFGVGSTADVEAALRYPADYILLDSPKGAYQGGNGKKFDWSLLDGLSGEERGRIILAGGLGAENVAEAARWVQPYMVDASSSLETDGKKDLSKIQTFIETVKESHNDNLHVSRS</sequence>
<dbReference type="SUPFAM" id="SSF51366">
    <property type="entry name" value="Ribulose-phoshate binding barrel"/>
    <property type="match status" value="1"/>
</dbReference>
<dbReference type="PANTHER" id="PTHR42894:SF1">
    <property type="entry name" value="N-(5'-PHOSPHORIBOSYL)ANTHRANILATE ISOMERASE"/>
    <property type="match status" value="1"/>
</dbReference>
<dbReference type="AlphaFoldDB" id="A0AA41X454"/>
<dbReference type="EC" id="5.3.1.24" evidence="4 10"/>
<dbReference type="Gene3D" id="3.20.20.70">
    <property type="entry name" value="Aldolase class I"/>
    <property type="match status" value="1"/>
</dbReference>
<accession>A0AA41X454</accession>
<reference evidence="12" key="1">
    <citation type="submission" date="2022-07" db="EMBL/GenBank/DDBJ databases">
        <authorList>
            <person name="Li W.-J."/>
            <person name="Deng Q.-Q."/>
        </authorList>
    </citation>
    <scope>NUCLEOTIDE SEQUENCE</scope>
    <source>
        <strain evidence="12">SYSU M60031</strain>
    </source>
</reference>
<dbReference type="FunFam" id="3.20.20.70:FF:000075">
    <property type="entry name" value="Tryptophan biosynthesis protein TRP1"/>
    <property type="match status" value="1"/>
</dbReference>
<evidence type="ECO:0000256" key="8">
    <source>
        <dbReference type="ARBA" id="ARBA00023141"/>
    </source>
</evidence>
<feature type="domain" description="N-(5'phosphoribosyl) anthranilate isomerase (PRAI)" evidence="11">
    <location>
        <begin position="3"/>
        <end position="197"/>
    </location>
</feature>
<evidence type="ECO:0000313" key="12">
    <source>
        <dbReference type="EMBL" id="MCP8968372.1"/>
    </source>
</evidence>
<dbReference type="InterPro" id="IPR001240">
    <property type="entry name" value="PRAI_dom"/>
</dbReference>
<dbReference type="PANTHER" id="PTHR42894">
    <property type="entry name" value="N-(5'-PHOSPHORIBOSYL)ANTHRANILATE ISOMERASE"/>
    <property type="match status" value="1"/>
</dbReference>
<comment type="pathway">
    <text evidence="2 10">Amino-acid biosynthesis; L-tryptophan biosynthesis; L-tryptophan from chorismate: step 3/5.</text>
</comment>
<dbReference type="InterPro" id="IPR044643">
    <property type="entry name" value="TrpF_fam"/>
</dbReference>
<evidence type="ECO:0000256" key="5">
    <source>
        <dbReference type="ARBA" id="ARBA00022272"/>
    </source>
</evidence>
<evidence type="ECO:0000256" key="1">
    <source>
        <dbReference type="ARBA" id="ARBA00001164"/>
    </source>
</evidence>
<evidence type="ECO:0000256" key="4">
    <source>
        <dbReference type="ARBA" id="ARBA00012572"/>
    </source>
</evidence>
<evidence type="ECO:0000256" key="7">
    <source>
        <dbReference type="ARBA" id="ARBA00022822"/>
    </source>
</evidence>
<evidence type="ECO:0000256" key="10">
    <source>
        <dbReference type="HAMAP-Rule" id="MF_00135"/>
    </source>
</evidence>
<dbReference type="InterPro" id="IPR013785">
    <property type="entry name" value="Aldolase_TIM"/>
</dbReference>
<dbReference type="NCBIfam" id="NF002297">
    <property type="entry name" value="PRK01222.1-3"/>
    <property type="match status" value="1"/>
</dbReference>
<protein>
    <recommendedName>
        <fullName evidence="5 10">N-(5'-phosphoribosyl)anthranilate isomerase</fullName>
        <shortName evidence="10">PRAI</shortName>
        <ecNumber evidence="4 10">5.3.1.24</ecNumber>
    </recommendedName>
</protein>
<comment type="similarity">
    <text evidence="3 10">Belongs to the TrpF family.</text>
</comment>
<keyword evidence="6 10" id="KW-0028">Amino-acid biosynthesis</keyword>
<organism evidence="12 13">
    <name type="scientific">Ectobacillus ponti</name>
    <dbReference type="NCBI Taxonomy" id="2961894"/>
    <lineage>
        <taxon>Bacteria</taxon>
        <taxon>Bacillati</taxon>
        <taxon>Bacillota</taxon>
        <taxon>Bacilli</taxon>
        <taxon>Bacillales</taxon>
        <taxon>Bacillaceae</taxon>
        <taxon>Ectobacillus</taxon>
    </lineage>
</organism>
<dbReference type="Pfam" id="PF00697">
    <property type="entry name" value="PRAI"/>
    <property type="match status" value="1"/>
</dbReference>
<comment type="caution">
    <text evidence="12">The sequence shown here is derived from an EMBL/GenBank/DDBJ whole genome shotgun (WGS) entry which is preliminary data.</text>
</comment>
<gene>
    <name evidence="10" type="primary">trpF</name>
    <name evidence="12" type="ORF">NK662_07425</name>
</gene>
<keyword evidence="9 10" id="KW-0413">Isomerase</keyword>
<keyword evidence="7 10" id="KW-0822">Tryptophan biosynthesis</keyword>
<evidence type="ECO:0000259" key="11">
    <source>
        <dbReference type="Pfam" id="PF00697"/>
    </source>
</evidence>
<dbReference type="CDD" id="cd00405">
    <property type="entry name" value="PRAI"/>
    <property type="match status" value="1"/>
</dbReference>
<comment type="catalytic activity">
    <reaction evidence="1 10">
        <text>N-(5-phospho-beta-D-ribosyl)anthranilate = 1-(2-carboxyphenylamino)-1-deoxy-D-ribulose 5-phosphate</text>
        <dbReference type="Rhea" id="RHEA:21540"/>
        <dbReference type="ChEBI" id="CHEBI:18277"/>
        <dbReference type="ChEBI" id="CHEBI:58613"/>
        <dbReference type="EC" id="5.3.1.24"/>
    </reaction>
</comment>
<evidence type="ECO:0000256" key="3">
    <source>
        <dbReference type="ARBA" id="ARBA00007571"/>
    </source>
</evidence>
<dbReference type="EMBL" id="JANCLT010000003">
    <property type="protein sequence ID" value="MCP8968372.1"/>
    <property type="molecule type" value="Genomic_DNA"/>
</dbReference>
<evidence type="ECO:0000256" key="9">
    <source>
        <dbReference type="ARBA" id="ARBA00023235"/>
    </source>
</evidence>
<keyword evidence="8 10" id="KW-0057">Aromatic amino acid biosynthesis</keyword>
<dbReference type="HAMAP" id="MF_00135">
    <property type="entry name" value="PRAI"/>
    <property type="match status" value="1"/>
</dbReference>
<evidence type="ECO:0000256" key="2">
    <source>
        <dbReference type="ARBA" id="ARBA00004664"/>
    </source>
</evidence>
<keyword evidence="13" id="KW-1185">Reference proteome</keyword>
<proteinExistence type="inferred from homology"/>
<name>A0AA41X454_9BACI</name>
<dbReference type="GO" id="GO:0004640">
    <property type="term" value="F:phosphoribosylanthranilate isomerase activity"/>
    <property type="evidence" value="ECO:0007669"/>
    <property type="project" value="UniProtKB-UniRule"/>
</dbReference>
<dbReference type="RefSeq" id="WP_254758286.1">
    <property type="nucleotide sequence ID" value="NZ_JANCLT010000003.1"/>
</dbReference>
<dbReference type="GO" id="GO:0000162">
    <property type="term" value="P:L-tryptophan biosynthetic process"/>
    <property type="evidence" value="ECO:0007669"/>
    <property type="project" value="UniProtKB-UniRule"/>
</dbReference>
<dbReference type="Proteomes" id="UP001156102">
    <property type="component" value="Unassembled WGS sequence"/>
</dbReference>
<evidence type="ECO:0000256" key="6">
    <source>
        <dbReference type="ARBA" id="ARBA00022605"/>
    </source>
</evidence>
<evidence type="ECO:0000313" key="13">
    <source>
        <dbReference type="Proteomes" id="UP001156102"/>
    </source>
</evidence>